<dbReference type="InterPro" id="IPR014710">
    <property type="entry name" value="RmlC-like_jellyroll"/>
</dbReference>
<dbReference type="Proteomes" id="UP000557392">
    <property type="component" value="Unassembled WGS sequence"/>
</dbReference>
<dbReference type="PROSITE" id="PS51184">
    <property type="entry name" value="JMJC"/>
    <property type="match status" value="1"/>
</dbReference>
<feature type="domain" description="JmjC" evidence="1">
    <location>
        <begin position="109"/>
        <end position="272"/>
    </location>
</feature>
<name>A0A7W6NVQ8_9SPHN</name>
<comment type="caution">
    <text evidence="2">The sequence shown here is derived from an EMBL/GenBank/DDBJ whole genome shotgun (WGS) entry which is preliminary data.</text>
</comment>
<dbReference type="AlphaFoldDB" id="A0A7W6NVQ8"/>
<keyword evidence="3" id="KW-1185">Reference proteome</keyword>
<evidence type="ECO:0000313" key="3">
    <source>
        <dbReference type="Proteomes" id="UP000557392"/>
    </source>
</evidence>
<gene>
    <name evidence="2" type="ORF">GGR46_000951</name>
</gene>
<dbReference type="PANTHER" id="PTHR12461:SF105">
    <property type="entry name" value="HYPOXIA-INDUCIBLE FACTOR 1-ALPHA INHIBITOR"/>
    <property type="match status" value="1"/>
</dbReference>
<evidence type="ECO:0000259" key="1">
    <source>
        <dbReference type="PROSITE" id="PS51184"/>
    </source>
</evidence>
<dbReference type="SMART" id="SM00558">
    <property type="entry name" value="JmjC"/>
    <property type="match status" value="1"/>
</dbReference>
<protein>
    <recommendedName>
        <fullName evidence="1">JmjC domain-containing protein</fullName>
    </recommendedName>
</protein>
<dbReference type="InterPro" id="IPR041667">
    <property type="entry name" value="Cupin_8"/>
</dbReference>
<sequence>MTEGLPEMASAGMLDAQAFTRTVAEPCAPRVLRGLARDWPTVAAARESRRALFTYLLGFDSGRTAQAFVGAPAIGGRYDYGDGAGGFNFDRETLALSEALARIAAAADRPDLPSLYLGSLPAELHFPGFAEENTTLPLPPGVQPRIWLGNASRVACHYDTYDNLAIVVAGRRRFTLYPPDAIGDLYVGPIDHTMAGQPTSLAAGSASGDPRYPRFEAARERALVVELEPGDALYIPKLWWHQVEATEPVNMLVNYWWDGFSAGPDAPYTTMLLAMIAIAERPAAERAAWRAFFDHYVFRPDGHPLAHLPEERHGILGPLRANYGRIRATIMQILRGG</sequence>
<dbReference type="Pfam" id="PF13621">
    <property type="entry name" value="Cupin_8"/>
    <property type="match status" value="1"/>
</dbReference>
<accession>A0A7W6NVQ8</accession>
<organism evidence="2 3">
    <name type="scientific">Sphingomonas kyeonggiensis</name>
    <dbReference type="NCBI Taxonomy" id="1268553"/>
    <lineage>
        <taxon>Bacteria</taxon>
        <taxon>Pseudomonadati</taxon>
        <taxon>Pseudomonadota</taxon>
        <taxon>Alphaproteobacteria</taxon>
        <taxon>Sphingomonadales</taxon>
        <taxon>Sphingomonadaceae</taxon>
        <taxon>Sphingomonas</taxon>
    </lineage>
</organism>
<evidence type="ECO:0000313" key="2">
    <source>
        <dbReference type="EMBL" id="MBB4097418.1"/>
    </source>
</evidence>
<dbReference type="PANTHER" id="PTHR12461">
    <property type="entry name" value="HYPOXIA-INDUCIBLE FACTOR 1 ALPHA INHIBITOR-RELATED"/>
    <property type="match status" value="1"/>
</dbReference>
<dbReference type="EMBL" id="JACIEH010000001">
    <property type="protein sequence ID" value="MBB4097418.1"/>
    <property type="molecule type" value="Genomic_DNA"/>
</dbReference>
<dbReference type="RefSeq" id="WP_183995041.1">
    <property type="nucleotide sequence ID" value="NZ_JACIEH010000001.1"/>
</dbReference>
<proteinExistence type="predicted"/>
<dbReference type="InterPro" id="IPR003347">
    <property type="entry name" value="JmjC_dom"/>
</dbReference>
<dbReference type="SUPFAM" id="SSF51197">
    <property type="entry name" value="Clavaminate synthase-like"/>
    <property type="match status" value="1"/>
</dbReference>
<reference evidence="2 3" key="1">
    <citation type="submission" date="2020-08" db="EMBL/GenBank/DDBJ databases">
        <title>Genomic Encyclopedia of Type Strains, Phase IV (KMG-IV): sequencing the most valuable type-strain genomes for metagenomic binning, comparative biology and taxonomic classification.</title>
        <authorList>
            <person name="Goeker M."/>
        </authorList>
    </citation>
    <scope>NUCLEOTIDE SEQUENCE [LARGE SCALE GENOMIC DNA]</scope>
    <source>
        <strain evidence="2 3">DSM 101806</strain>
    </source>
</reference>
<dbReference type="Gene3D" id="2.60.120.10">
    <property type="entry name" value="Jelly Rolls"/>
    <property type="match status" value="1"/>
</dbReference>